<accession>A0A811P539</accession>
<reference evidence="1" key="1">
    <citation type="submission" date="2020-10" db="EMBL/GenBank/DDBJ databases">
        <authorList>
            <person name="Han B."/>
            <person name="Lu T."/>
            <person name="Zhao Q."/>
            <person name="Huang X."/>
            <person name="Zhao Y."/>
        </authorList>
    </citation>
    <scope>NUCLEOTIDE SEQUENCE</scope>
</reference>
<dbReference type="AlphaFoldDB" id="A0A811P539"/>
<evidence type="ECO:0000313" key="1">
    <source>
        <dbReference type="EMBL" id="CAD6240347.1"/>
    </source>
</evidence>
<proteinExistence type="predicted"/>
<protein>
    <submittedName>
        <fullName evidence="1">Uncharacterized protein</fullName>
    </submittedName>
</protein>
<gene>
    <name evidence="1" type="ORF">NCGR_LOCUS26972</name>
</gene>
<comment type="caution">
    <text evidence="1">The sequence shown here is derived from an EMBL/GenBank/DDBJ whole genome shotgun (WGS) entry which is preliminary data.</text>
</comment>
<dbReference type="EMBL" id="CAJGYO010000006">
    <property type="protein sequence ID" value="CAD6240347.1"/>
    <property type="molecule type" value="Genomic_DNA"/>
</dbReference>
<sequence length="703" mass="78328">MDAAQEARCKEMLDQILVMVTKMASDLEACNAAFRTAPPAFVADSDSSGREVDATTGTGYNSVLATLRSLASASASESKAAARSLADHDPSADRASSYIVVADQDSASVTPCIDRFVLATARSILYGRGFFFTVPSRATSNQVLGRPIGKHIFGDKLPAMATTRTLELTLISAKDLKDVNLLSKMEVYAMLSLSGDPLSRKCSMQGHGSDEVTTLSLCAFSMTAVAIKGTLHHEENTSELLRILMLVEHVKLLSFGALGMSIFGVFKDWQEQPWPPPMLVEILGSQVEDSIIELRPNPWPSFEHSVSLIHRVSYMLLSCDTNLQQLGNLTGFSIIWDVSILNLFADPSKCRVQIAAMICVRIVWCFPSEHVSVDYLLALFTMMALNLQREITMDWSSSAWYLSLYWDIQMEQMQNEDMILAHEKQWQNEKTVLCLKPWALYGHKQVTDQKVELRPWPSFSCYPTKACANALSYIEEQKALYVQTWRLINVLDWCQIHSINLNQVCFSEIQQLVGIHWKEIRSELRDNGTPPVQLKKASRAYAGGIKIPIDAALQTVLIFGAVGFLLPCENIGSETTCFLNASIQQILLQDNEAIVQGWLSGSDLKKVALFGCPTVERRTVFASKRLRAFFNLQEEKICSNCKLRSSCKFVNQEVARHNKVILSDTMRVISLFVLDACEQQLQVTAELKASVCKLLKDTINLSS</sequence>
<dbReference type="Proteomes" id="UP000604825">
    <property type="component" value="Unassembled WGS sequence"/>
</dbReference>
<organism evidence="1 2">
    <name type="scientific">Miscanthus lutarioriparius</name>
    <dbReference type="NCBI Taxonomy" id="422564"/>
    <lineage>
        <taxon>Eukaryota</taxon>
        <taxon>Viridiplantae</taxon>
        <taxon>Streptophyta</taxon>
        <taxon>Embryophyta</taxon>
        <taxon>Tracheophyta</taxon>
        <taxon>Spermatophyta</taxon>
        <taxon>Magnoliopsida</taxon>
        <taxon>Liliopsida</taxon>
        <taxon>Poales</taxon>
        <taxon>Poaceae</taxon>
        <taxon>PACMAD clade</taxon>
        <taxon>Panicoideae</taxon>
        <taxon>Andropogonodae</taxon>
        <taxon>Andropogoneae</taxon>
        <taxon>Saccharinae</taxon>
        <taxon>Miscanthus</taxon>
    </lineage>
</organism>
<evidence type="ECO:0000313" key="2">
    <source>
        <dbReference type="Proteomes" id="UP000604825"/>
    </source>
</evidence>
<dbReference type="OrthoDB" id="974159at2759"/>
<keyword evidence="2" id="KW-1185">Reference proteome</keyword>
<name>A0A811P539_9POAL</name>